<evidence type="ECO:0000313" key="2">
    <source>
        <dbReference type="EMBL" id="MEG3185258.1"/>
    </source>
</evidence>
<organism evidence="2 3">
    <name type="scientific">Novilysobacter erysipheiresistens</name>
    <dbReference type="NCBI Taxonomy" id="1749332"/>
    <lineage>
        <taxon>Bacteria</taxon>
        <taxon>Pseudomonadati</taxon>
        <taxon>Pseudomonadota</taxon>
        <taxon>Gammaproteobacteria</taxon>
        <taxon>Lysobacterales</taxon>
        <taxon>Lysobacteraceae</taxon>
        <taxon>Novilysobacter</taxon>
    </lineage>
</organism>
<dbReference type="EMBL" id="JAXGFP010000024">
    <property type="protein sequence ID" value="MEG3185258.1"/>
    <property type="molecule type" value="Genomic_DNA"/>
</dbReference>
<dbReference type="InterPro" id="IPR006626">
    <property type="entry name" value="PbH1"/>
</dbReference>
<feature type="domain" description="Right handed beta helix" evidence="1">
    <location>
        <begin position="35"/>
        <end position="157"/>
    </location>
</feature>
<evidence type="ECO:0000313" key="3">
    <source>
        <dbReference type="Proteomes" id="UP001355056"/>
    </source>
</evidence>
<dbReference type="Pfam" id="PF13229">
    <property type="entry name" value="Beta_helix"/>
    <property type="match status" value="1"/>
</dbReference>
<accession>A0ABU7Z1Y0</accession>
<keyword evidence="3" id="KW-1185">Reference proteome</keyword>
<dbReference type="RefSeq" id="WP_332618384.1">
    <property type="nucleotide sequence ID" value="NZ_JAXGFP010000024.1"/>
</dbReference>
<sequence length="169" mass="18639">MIDAVRKVRLRSRMHLKLASGAKLVAKTNSSPRYYVLDAGNASDLEISGGQIIGDRHRHTGTTGQWGQGIMIRGCRRVTIRDMRISDCWGDGMSISSMRLNGRYDPWTPSSDVVIANVVSTGNRRMGLTLGGTRNIRVHGCEFSNTRGIKPGCGIDIEPDKHNMDRAEN</sequence>
<gene>
    <name evidence="2" type="ORF">SNE34_14755</name>
</gene>
<reference evidence="2 3" key="1">
    <citation type="journal article" date="2016" name="Int. J. Syst. Evol. Microbiol.">
        <title>Lysobacter erysipheiresistens sp. nov., an antagonist of powdery mildew, isolated from tobacco-cultivated soil.</title>
        <authorList>
            <person name="Xie B."/>
            <person name="Li T."/>
            <person name="Lin X."/>
            <person name="Wang C.J."/>
            <person name="Chen Y.J."/>
            <person name="Liu W.J."/>
            <person name="Zhao Z.W."/>
        </authorList>
    </citation>
    <scope>NUCLEOTIDE SEQUENCE [LARGE SCALE GENOMIC DNA]</scope>
    <source>
        <strain evidence="2 3">RS-LYSO-3</strain>
    </source>
</reference>
<proteinExistence type="predicted"/>
<dbReference type="SMART" id="SM00710">
    <property type="entry name" value="PbH1"/>
    <property type="match status" value="4"/>
</dbReference>
<dbReference type="InterPro" id="IPR011050">
    <property type="entry name" value="Pectin_lyase_fold/virulence"/>
</dbReference>
<comment type="caution">
    <text evidence="2">The sequence shown here is derived from an EMBL/GenBank/DDBJ whole genome shotgun (WGS) entry which is preliminary data.</text>
</comment>
<evidence type="ECO:0000259" key="1">
    <source>
        <dbReference type="Pfam" id="PF13229"/>
    </source>
</evidence>
<dbReference type="Gene3D" id="2.160.20.10">
    <property type="entry name" value="Single-stranded right-handed beta-helix, Pectin lyase-like"/>
    <property type="match status" value="1"/>
</dbReference>
<feature type="non-terminal residue" evidence="2">
    <location>
        <position position="169"/>
    </location>
</feature>
<protein>
    <submittedName>
        <fullName evidence="2">Right-handed parallel beta-helix repeat-containing protein</fullName>
    </submittedName>
</protein>
<dbReference type="Proteomes" id="UP001355056">
    <property type="component" value="Unassembled WGS sequence"/>
</dbReference>
<dbReference type="SUPFAM" id="SSF51126">
    <property type="entry name" value="Pectin lyase-like"/>
    <property type="match status" value="1"/>
</dbReference>
<dbReference type="InterPro" id="IPR039448">
    <property type="entry name" value="Beta_helix"/>
</dbReference>
<dbReference type="InterPro" id="IPR012334">
    <property type="entry name" value="Pectin_lyas_fold"/>
</dbReference>
<name>A0ABU7Z1Y0_9GAMM</name>